<dbReference type="SMART" id="SM00132">
    <property type="entry name" value="LIM"/>
    <property type="match status" value="4"/>
</dbReference>
<evidence type="ECO:0000256" key="2">
    <source>
        <dbReference type="ARBA" id="ARBA00022737"/>
    </source>
</evidence>
<dbReference type="PROSITE" id="PS50023">
    <property type="entry name" value="LIM_DOMAIN_2"/>
    <property type="match status" value="3"/>
</dbReference>
<dbReference type="Gene3D" id="2.10.110.10">
    <property type="entry name" value="Cysteine Rich Protein"/>
    <property type="match status" value="4"/>
</dbReference>
<dbReference type="PANTHER" id="PTHR24205:SF16">
    <property type="entry name" value="GH01042P-RELATED"/>
    <property type="match status" value="1"/>
</dbReference>
<dbReference type="EMBL" id="JAEPRD010000189">
    <property type="protein sequence ID" value="KAG2194724.1"/>
    <property type="molecule type" value="Genomic_DNA"/>
</dbReference>
<accession>A0A8H7UY28</accession>
<evidence type="ECO:0000313" key="9">
    <source>
        <dbReference type="Proteomes" id="UP000603453"/>
    </source>
</evidence>
<evidence type="ECO:0000256" key="1">
    <source>
        <dbReference type="ARBA" id="ARBA00022723"/>
    </source>
</evidence>
<keyword evidence="2" id="KW-0677">Repeat</keyword>
<keyword evidence="1 5" id="KW-0479">Metal-binding</keyword>
<feature type="domain" description="LIM zinc-binding" evidence="7">
    <location>
        <begin position="336"/>
        <end position="396"/>
    </location>
</feature>
<evidence type="ECO:0000256" key="5">
    <source>
        <dbReference type="PROSITE-ProRule" id="PRU00125"/>
    </source>
</evidence>
<feature type="region of interest" description="Disordered" evidence="6">
    <location>
        <begin position="178"/>
        <end position="218"/>
    </location>
</feature>
<dbReference type="PANTHER" id="PTHR24205">
    <property type="entry name" value="FOUR AND A HALF LIM DOMAINS PROTEIN"/>
    <property type="match status" value="1"/>
</dbReference>
<organism evidence="8 9">
    <name type="scientific">Mucor saturninus</name>
    <dbReference type="NCBI Taxonomy" id="64648"/>
    <lineage>
        <taxon>Eukaryota</taxon>
        <taxon>Fungi</taxon>
        <taxon>Fungi incertae sedis</taxon>
        <taxon>Mucoromycota</taxon>
        <taxon>Mucoromycotina</taxon>
        <taxon>Mucoromycetes</taxon>
        <taxon>Mucorales</taxon>
        <taxon>Mucorineae</taxon>
        <taxon>Mucoraceae</taxon>
        <taxon>Mucor</taxon>
    </lineage>
</organism>
<dbReference type="PROSITE" id="PS00478">
    <property type="entry name" value="LIM_DOMAIN_1"/>
    <property type="match status" value="2"/>
</dbReference>
<keyword evidence="9" id="KW-1185">Reference proteome</keyword>
<dbReference type="InterPro" id="IPR001781">
    <property type="entry name" value="Znf_LIM"/>
</dbReference>
<proteinExistence type="predicted"/>
<comment type="caution">
    <text evidence="8">The sequence shown here is derived from an EMBL/GenBank/DDBJ whole genome shotgun (WGS) entry which is preliminary data.</text>
</comment>
<dbReference type="OrthoDB" id="1112565at2759"/>
<dbReference type="GO" id="GO:0046872">
    <property type="term" value="F:metal ion binding"/>
    <property type="evidence" value="ECO:0007669"/>
    <property type="project" value="UniProtKB-KW"/>
</dbReference>
<evidence type="ECO:0000256" key="3">
    <source>
        <dbReference type="ARBA" id="ARBA00022833"/>
    </source>
</evidence>
<dbReference type="SUPFAM" id="SSF57716">
    <property type="entry name" value="Glucocorticoid receptor-like (DNA-binding domain)"/>
    <property type="match status" value="1"/>
</dbReference>
<reference evidence="8" key="1">
    <citation type="submission" date="2020-12" db="EMBL/GenBank/DDBJ databases">
        <title>Metabolic potential, ecology and presence of endohyphal bacteria is reflected in genomic diversity of Mucoromycotina.</title>
        <authorList>
            <person name="Muszewska A."/>
            <person name="Okrasinska A."/>
            <person name="Steczkiewicz K."/>
            <person name="Drgas O."/>
            <person name="Orlowska M."/>
            <person name="Perlinska-Lenart U."/>
            <person name="Aleksandrzak-Piekarczyk T."/>
            <person name="Szatraj K."/>
            <person name="Zielenkiewicz U."/>
            <person name="Pilsyk S."/>
            <person name="Malc E."/>
            <person name="Mieczkowski P."/>
            <person name="Kruszewska J.S."/>
            <person name="Biernat P."/>
            <person name="Pawlowska J."/>
        </authorList>
    </citation>
    <scope>NUCLEOTIDE SEQUENCE</scope>
    <source>
        <strain evidence="8">WA0000017839</strain>
    </source>
</reference>
<feature type="domain" description="LIM zinc-binding" evidence="7">
    <location>
        <begin position="430"/>
        <end position="489"/>
    </location>
</feature>
<dbReference type="SUPFAM" id="SSF48695">
    <property type="entry name" value="Multiheme cytochromes"/>
    <property type="match status" value="1"/>
</dbReference>
<evidence type="ECO:0000259" key="7">
    <source>
        <dbReference type="PROSITE" id="PS50023"/>
    </source>
</evidence>
<feature type="compositionally biased region" description="Low complexity" evidence="6">
    <location>
        <begin position="188"/>
        <end position="216"/>
    </location>
</feature>
<dbReference type="Pfam" id="PF00412">
    <property type="entry name" value="LIM"/>
    <property type="match status" value="3"/>
</dbReference>
<gene>
    <name evidence="8" type="ORF">INT47_012095</name>
</gene>
<keyword evidence="3 5" id="KW-0862">Zinc</keyword>
<dbReference type="GO" id="GO:0005634">
    <property type="term" value="C:nucleus"/>
    <property type="evidence" value="ECO:0007669"/>
    <property type="project" value="TreeGrafter"/>
</dbReference>
<dbReference type="AlphaFoldDB" id="A0A8H7UY28"/>
<evidence type="ECO:0000313" key="8">
    <source>
        <dbReference type="EMBL" id="KAG2194724.1"/>
    </source>
</evidence>
<dbReference type="Proteomes" id="UP000603453">
    <property type="component" value="Unassembled WGS sequence"/>
</dbReference>
<evidence type="ECO:0000256" key="4">
    <source>
        <dbReference type="ARBA" id="ARBA00023038"/>
    </source>
</evidence>
<dbReference type="InterPro" id="IPR036280">
    <property type="entry name" value="Multihaem_cyt_sf"/>
</dbReference>
<protein>
    <recommendedName>
        <fullName evidence="7">LIM zinc-binding domain-containing protein</fullName>
    </recommendedName>
</protein>
<sequence length="489" mass="54079">MGFCHRCGDITVGKCSKCGGRSVASTISNIVSEGGMSIVDRWQSQYADTILAPEELVQKQQAISSATKIISVTQSNFYKPPVVQKKVCCCCSKPLSTSYVEDDLSYCKECHLRLHNKGECPTCQKPVSKNDAWIEHAASIWHAHCFTCFSCQLPLEANPLIDLKQRPCCEPCFNAQSGKSRRIPITPSPSKSSRYDSYSSQSSSGSSSTSELYLNSARNSRRPRIGRDLFAVVTPPRTPSPATDEDIINTTTTTRVVTPNPRVSPPSISRQPCHHCHLPLGDSSQKKTKIPMGDGLYAWFHKSCFLCSKCQLPFQNGECATDGHTFYHAQCEVTGPNCFGCKKSVSKDAFQFNDKMYHFECFRCFGNGCKIGLGQPVYEVGRRPYCENCHRLTTTTTTTTAVATTTIGRQEMEVRPTIEVKRRPKLGGAKTCPRCRHSISIMDDTPGPLASRWHKKCLACTTCHKQLDSAAKTKQGAQGESLVFCQRCL</sequence>
<dbReference type="GO" id="GO:0003712">
    <property type="term" value="F:transcription coregulator activity"/>
    <property type="evidence" value="ECO:0007669"/>
    <property type="project" value="TreeGrafter"/>
</dbReference>
<feature type="domain" description="LIM zinc-binding" evidence="7">
    <location>
        <begin position="118"/>
        <end position="179"/>
    </location>
</feature>
<name>A0A8H7UY28_9FUNG</name>
<evidence type="ECO:0000256" key="6">
    <source>
        <dbReference type="SAM" id="MobiDB-lite"/>
    </source>
</evidence>
<keyword evidence="4 5" id="KW-0440">LIM domain</keyword>